<evidence type="ECO:0000313" key="1">
    <source>
        <dbReference type="EMBL" id="MDW9257231.1"/>
    </source>
</evidence>
<dbReference type="AlphaFoldDB" id="A0AAW9D5J6"/>
<sequence length="59" mass="6658">MRDRRRERVRSDGEENACANRKPGLRLACFALGCSTRYKTPEPCRTRSSAHFAASRDGS</sequence>
<comment type="caution">
    <text evidence="1">The sequence shown here is derived from an EMBL/GenBank/DDBJ whole genome shotgun (WGS) entry which is preliminary data.</text>
</comment>
<reference evidence="1" key="1">
    <citation type="submission" date="2018-08" db="EMBL/GenBank/DDBJ databases">
        <title>Identification of Burkholderia cepacia strains that express a Burkholderia pseudomallei-like capsular polysaccharide.</title>
        <authorList>
            <person name="Burtnick M.N."/>
            <person name="Vongsouvath M."/>
            <person name="Newton P."/>
            <person name="Wuthiekanun V."/>
            <person name="Limmathurotsakul D."/>
            <person name="Brett P.J."/>
            <person name="Chantratita N."/>
            <person name="Dance D.A."/>
        </authorList>
    </citation>
    <scope>NUCLEOTIDE SEQUENCE</scope>
    <source>
        <strain evidence="1">SBXCC001</strain>
    </source>
</reference>
<name>A0AAW9D5J6_BURTH</name>
<accession>A0AAW9D5J6</accession>
<dbReference type="EMBL" id="QXCT01000002">
    <property type="protein sequence ID" value="MDW9257231.1"/>
    <property type="molecule type" value="Genomic_DNA"/>
</dbReference>
<evidence type="ECO:0000313" key="2">
    <source>
        <dbReference type="Proteomes" id="UP001272137"/>
    </source>
</evidence>
<evidence type="ECO:0008006" key="3">
    <source>
        <dbReference type="Google" id="ProtNLM"/>
    </source>
</evidence>
<dbReference type="Proteomes" id="UP001272137">
    <property type="component" value="Unassembled WGS sequence"/>
</dbReference>
<proteinExistence type="predicted"/>
<gene>
    <name evidence="1" type="ORF">C7S16_3167</name>
</gene>
<protein>
    <recommendedName>
        <fullName evidence="3">Lipoprotein</fullName>
    </recommendedName>
</protein>
<organism evidence="1 2">
    <name type="scientific">Burkholderia thailandensis</name>
    <dbReference type="NCBI Taxonomy" id="57975"/>
    <lineage>
        <taxon>Bacteria</taxon>
        <taxon>Pseudomonadati</taxon>
        <taxon>Pseudomonadota</taxon>
        <taxon>Betaproteobacteria</taxon>
        <taxon>Burkholderiales</taxon>
        <taxon>Burkholderiaceae</taxon>
        <taxon>Burkholderia</taxon>
        <taxon>pseudomallei group</taxon>
    </lineage>
</organism>